<feature type="domain" description="TLC" evidence="18">
    <location>
        <begin position="169"/>
        <end position="370"/>
    </location>
</feature>
<dbReference type="InterPro" id="IPR006634">
    <property type="entry name" value="TLC-dom"/>
</dbReference>
<evidence type="ECO:0000256" key="12">
    <source>
        <dbReference type="PROSITE-ProRule" id="PRU00108"/>
    </source>
</evidence>
<evidence type="ECO:0000256" key="14">
    <source>
        <dbReference type="RuleBase" id="RU000682"/>
    </source>
</evidence>
<keyword evidence="5" id="KW-0808">Transferase</keyword>
<feature type="transmembrane region" description="Helical" evidence="16">
    <location>
        <begin position="218"/>
        <end position="236"/>
    </location>
</feature>
<dbReference type="Pfam" id="PF00046">
    <property type="entry name" value="Homeodomain"/>
    <property type="match status" value="1"/>
</dbReference>
<evidence type="ECO:0000256" key="5">
    <source>
        <dbReference type="ARBA" id="ARBA00022679"/>
    </source>
</evidence>
<evidence type="ECO:0000256" key="10">
    <source>
        <dbReference type="ARBA" id="ARBA00023136"/>
    </source>
</evidence>
<evidence type="ECO:0000256" key="9">
    <source>
        <dbReference type="ARBA" id="ARBA00023098"/>
    </source>
</evidence>
<dbReference type="FunFam" id="1.10.10.60:FF:000020">
    <property type="entry name" value="Ceramide synthase 5"/>
    <property type="match status" value="1"/>
</dbReference>
<dbReference type="CDD" id="cd00086">
    <property type="entry name" value="homeodomain"/>
    <property type="match status" value="1"/>
</dbReference>
<keyword evidence="9" id="KW-0443">Lipid metabolism</keyword>
<dbReference type="GO" id="GO:0005634">
    <property type="term" value="C:nucleus"/>
    <property type="evidence" value="ECO:0007669"/>
    <property type="project" value="UniProtKB-SubCell"/>
</dbReference>
<accession>A0A9Q1HP38</accession>
<keyword evidence="6 13" id="KW-0812">Transmembrane</keyword>
<dbReference type="Gene3D" id="1.10.10.60">
    <property type="entry name" value="Homeodomain-like"/>
    <property type="match status" value="1"/>
</dbReference>
<keyword evidence="12 14" id="KW-0539">Nucleus</keyword>
<evidence type="ECO:0000313" key="19">
    <source>
        <dbReference type="EMBL" id="KAJ8252335.1"/>
    </source>
</evidence>
<feature type="compositionally biased region" description="Gly residues" evidence="15">
    <location>
        <begin position="403"/>
        <end position="412"/>
    </location>
</feature>
<keyword evidence="8 16" id="KW-1133">Transmembrane helix</keyword>
<dbReference type="OrthoDB" id="537032at2759"/>
<dbReference type="InterPro" id="IPR001356">
    <property type="entry name" value="HD"/>
</dbReference>
<comment type="catalytic activity">
    <reaction evidence="11">
        <text>sphinganine + octadecanoyl-CoA = N-(octadecanoyl)-sphinganine + CoA + H(+)</text>
        <dbReference type="Rhea" id="RHEA:36547"/>
        <dbReference type="ChEBI" id="CHEBI:15378"/>
        <dbReference type="ChEBI" id="CHEBI:57287"/>
        <dbReference type="ChEBI" id="CHEBI:57394"/>
        <dbReference type="ChEBI" id="CHEBI:57817"/>
        <dbReference type="ChEBI" id="CHEBI:67033"/>
    </reaction>
    <physiologicalReaction direction="left-to-right" evidence="11">
        <dbReference type="Rhea" id="RHEA:36548"/>
    </physiologicalReaction>
</comment>
<comment type="caution">
    <text evidence="19">The sequence shown here is derived from an EMBL/GenBank/DDBJ whole genome shotgun (WGS) entry which is preliminary data.</text>
</comment>
<evidence type="ECO:0000313" key="20">
    <source>
        <dbReference type="Proteomes" id="UP001152803"/>
    </source>
</evidence>
<reference evidence="19" key="1">
    <citation type="journal article" date="2023" name="Science">
        <title>Genome structures resolve the early diversification of teleost fishes.</title>
        <authorList>
            <person name="Parey E."/>
            <person name="Louis A."/>
            <person name="Montfort J."/>
            <person name="Bouchez O."/>
            <person name="Roques C."/>
            <person name="Iampietro C."/>
            <person name="Lluch J."/>
            <person name="Castinel A."/>
            <person name="Donnadieu C."/>
            <person name="Desvignes T."/>
            <person name="Floi Bucao C."/>
            <person name="Jouanno E."/>
            <person name="Wen M."/>
            <person name="Mejri S."/>
            <person name="Dirks R."/>
            <person name="Jansen H."/>
            <person name="Henkel C."/>
            <person name="Chen W.J."/>
            <person name="Zahm M."/>
            <person name="Cabau C."/>
            <person name="Klopp C."/>
            <person name="Thompson A.W."/>
            <person name="Robinson-Rechavi M."/>
            <person name="Braasch I."/>
            <person name="Lecointre G."/>
            <person name="Bobe J."/>
            <person name="Postlethwait J.H."/>
            <person name="Berthelot C."/>
            <person name="Roest Crollius H."/>
            <person name="Guiguen Y."/>
        </authorList>
    </citation>
    <scope>NUCLEOTIDE SEQUENCE</scope>
    <source>
        <strain evidence="19">Concon-B</strain>
    </source>
</reference>
<dbReference type="GO" id="GO:0046513">
    <property type="term" value="P:ceramide biosynthetic process"/>
    <property type="evidence" value="ECO:0007669"/>
    <property type="project" value="InterPro"/>
</dbReference>
<gene>
    <name evidence="19" type="ORF">COCON_G00216470</name>
</gene>
<evidence type="ECO:0000259" key="18">
    <source>
        <dbReference type="PROSITE" id="PS50922"/>
    </source>
</evidence>
<dbReference type="PROSITE" id="PS50922">
    <property type="entry name" value="TLC"/>
    <property type="match status" value="1"/>
</dbReference>
<protein>
    <submittedName>
        <fullName evidence="19">Uncharacterized protein</fullName>
    </submittedName>
</protein>
<evidence type="ECO:0000256" key="15">
    <source>
        <dbReference type="SAM" id="MobiDB-lite"/>
    </source>
</evidence>
<comment type="pathway">
    <text evidence="2">Lipid metabolism; sphingolipid metabolism.</text>
</comment>
<dbReference type="Proteomes" id="UP001152803">
    <property type="component" value="Unassembled WGS sequence"/>
</dbReference>
<dbReference type="GO" id="GO:0005789">
    <property type="term" value="C:endoplasmic reticulum membrane"/>
    <property type="evidence" value="ECO:0007669"/>
    <property type="project" value="UniProtKB-SubCell"/>
</dbReference>
<dbReference type="SMART" id="SM00724">
    <property type="entry name" value="TLC"/>
    <property type="match status" value="1"/>
</dbReference>
<name>A0A9Q1HP38_CONCO</name>
<evidence type="ECO:0000256" key="3">
    <source>
        <dbReference type="ARBA" id="ARBA00004991"/>
    </source>
</evidence>
<keyword evidence="7" id="KW-0256">Endoplasmic reticulum</keyword>
<dbReference type="EMBL" id="JAFJMO010000017">
    <property type="protein sequence ID" value="KAJ8252335.1"/>
    <property type="molecule type" value="Genomic_DNA"/>
</dbReference>
<dbReference type="GO" id="GO:0050291">
    <property type="term" value="F:sphingosine N-acyltransferase activity"/>
    <property type="evidence" value="ECO:0007669"/>
    <property type="project" value="InterPro"/>
</dbReference>
<evidence type="ECO:0000256" key="16">
    <source>
        <dbReference type="SAM" id="Phobius"/>
    </source>
</evidence>
<dbReference type="Pfam" id="PF03798">
    <property type="entry name" value="TRAM_LAG1_CLN8"/>
    <property type="match status" value="1"/>
</dbReference>
<feature type="region of interest" description="Disordered" evidence="15">
    <location>
        <begin position="375"/>
        <end position="412"/>
    </location>
</feature>
<evidence type="ECO:0000256" key="1">
    <source>
        <dbReference type="ARBA" id="ARBA00004477"/>
    </source>
</evidence>
<feature type="domain" description="Homeobox" evidence="17">
    <location>
        <begin position="122"/>
        <end position="166"/>
    </location>
</feature>
<evidence type="ECO:0000256" key="6">
    <source>
        <dbReference type="ARBA" id="ARBA00022692"/>
    </source>
</evidence>
<sequence>MPPSQFPLTAHSSSLPSDRAGPGGSLFCSLLSISPELRMFQTISECFWWDRIWLPPNLTWSDLEDGHGRVYAKASHLYVTVPYAMAFLIIRYLFERLIATPLAACFGIRESARHRAADSVILERHYLSFSKTPAQLEIDGLTKKCGWSRRQVERWFRQRRNQDRPGILKKFKEASWRFIFYLLACIGGLIALYDKPWFYDTREVWVGFPKQSMLASQYWYYIIEMSFYWSLLFSVASDVKRKDFKEQIIHHLATLTLLAFSWCANYIRIGTMVMLVHDISDVLLESGKLFNYAKWERTCDVIFVVFALVFMVTRLIIYPFWLIHCAWVYPLLDFPPFFGYYFFNLMMMVLQLLHLFWAYLILRMVKKFIFGNMKGDDRSDHEEEEDEMSVEEEEVHLKVRNGSGAGGVHRDD</sequence>
<keyword evidence="10 13" id="KW-0472">Membrane</keyword>
<evidence type="ECO:0000256" key="7">
    <source>
        <dbReference type="ARBA" id="ARBA00022824"/>
    </source>
</evidence>
<evidence type="ECO:0000256" key="13">
    <source>
        <dbReference type="PROSITE-ProRule" id="PRU00205"/>
    </source>
</evidence>
<feature type="region of interest" description="Disordered" evidence="15">
    <location>
        <begin position="1"/>
        <end position="21"/>
    </location>
</feature>
<keyword evidence="12 14" id="KW-0238">DNA-binding</keyword>
<evidence type="ECO:0000256" key="11">
    <source>
        <dbReference type="ARBA" id="ARBA00049036"/>
    </source>
</evidence>
<feature type="compositionally biased region" description="Acidic residues" evidence="15">
    <location>
        <begin position="382"/>
        <end position="394"/>
    </location>
</feature>
<evidence type="ECO:0000256" key="2">
    <source>
        <dbReference type="ARBA" id="ARBA00004760"/>
    </source>
</evidence>
<dbReference type="SUPFAM" id="SSF46689">
    <property type="entry name" value="Homeodomain-like"/>
    <property type="match status" value="1"/>
</dbReference>
<feature type="transmembrane region" description="Helical" evidence="16">
    <location>
        <begin position="341"/>
        <end position="362"/>
    </location>
</feature>
<feature type="compositionally biased region" description="Polar residues" evidence="15">
    <location>
        <begin position="1"/>
        <end position="16"/>
    </location>
</feature>
<dbReference type="GO" id="GO:0003677">
    <property type="term" value="F:DNA binding"/>
    <property type="evidence" value="ECO:0007669"/>
    <property type="project" value="UniProtKB-UniRule"/>
</dbReference>
<keyword evidence="12 14" id="KW-0371">Homeobox</keyword>
<keyword evidence="20" id="KW-1185">Reference proteome</keyword>
<feature type="DNA-binding region" description="Homeobox" evidence="12">
    <location>
        <begin position="124"/>
        <end position="167"/>
    </location>
</feature>
<comment type="subcellular location">
    <subcellularLocation>
        <location evidence="1">Endoplasmic reticulum membrane</location>
        <topology evidence="1">Multi-pass membrane protein</topology>
    </subcellularLocation>
    <subcellularLocation>
        <location evidence="12 14">Nucleus</location>
    </subcellularLocation>
</comment>
<organism evidence="19 20">
    <name type="scientific">Conger conger</name>
    <name type="common">Conger eel</name>
    <name type="synonym">Muraena conger</name>
    <dbReference type="NCBI Taxonomy" id="82655"/>
    <lineage>
        <taxon>Eukaryota</taxon>
        <taxon>Metazoa</taxon>
        <taxon>Chordata</taxon>
        <taxon>Craniata</taxon>
        <taxon>Vertebrata</taxon>
        <taxon>Euteleostomi</taxon>
        <taxon>Actinopterygii</taxon>
        <taxon>Neopterygii</taxon>
        <taxon>Teleostei</taxon>
        <taxon>Anguilliformes</taxon>
        <taxon>Congridae</taxon>
        <taxon>Conger</taxon>
    </lineage>
</organism>
<dbReference type="InterPro" id="IPR009057">
    <property type="entry name" value="Homeodomain-like_sf"/>
</dbReference>
<dbReference type="PANTHER" id="PTHR12560">
    <property type="entry name" value="LONGEVITY ASSURANCE FACTOR 1 LAG1"/>
    <property type="match status" value="1"/>
</dbReference>
<dbReference type="PROSITE" id="PS50071">
    <property type="entry name" value="HOMEOBOX_2"/>
    <property type="match status" value="1"/>
</dbReference>
<dbReference type="PIRSF" id="PIRSF005225">
    <property type="entry name" value="LAG1_LAC1"/>
    <property type="match status" value="1"/>
</dbReference>
<evidence type="ECO:0000256" key="8">
    <source>
        <dbReference type="ARBA" id="ARBA00022989"/>
    </source>
</evidence>
<dbReference type="PANTHER" id="PTHR12560:SF62">
    <property type="entry name" value="CERAMIDE SYNTHASE 3 ISOFORM X1"/>
    <property type="match status" value="1"/>
</dbReference>
<evidence type="ECO:0000259" key="17">
    <source>
        <dbReference type="PROSITE" id="PS50071"/>
    </source>
</evidence>
<feature type="transmembrane region" description="Helical" evidence="16">
    <location>
        <begin position="301"/>
        <end position="321"/>
    </location>
</feature>
<dbReference type="AlphaFoldDB" id="A0A9Q1HP38"/>
<comment type="pathway">
    <text evidence="3">Sphingolipid metabolism.</text>
</comment>
<evidence type="ECO:0000256" key="4">
    <source>
        <dbReference type="ARBA" id="ARBA00022516"/>
    </source>
</evidence>
<feature type="transmembrane region" description="Helical" evidence="16">
    <location>
        <begin position="75"/>
        <end position="94"/>
    </location>
</feature>
<keyword evidence="4" id="KW-0444">Lipid biosynthesis</keyword>
<proteinExistence type="predicted"/>
<feature type="transmembrane region" description="Helical" evidence="16">
    <location>
        <begin position="178"/>
        <end position="198"/>
    </location>
</feature>
<dbReference type="InterPro" id="IPR016439">
    <property type="entry name" value="Lag1/Lac1-like"/>
</dbReference>